<dbReference type="EMBL" id="LAZR01016766">
    <property type="protein sequence ID" value="KKM03090.1"/>
    <property type="molecule type" value="Genomic_DNA"/>
</dbReference>
<name>A0A0F9GW74_9ZZZZ</name>
<reference evidence="1" key="1">
    <citation type="journal article" date="2015" name="Nature">
        <title>Complex archaea that bridge the gap between prokaryotes and eukaryotes.</title>
        <authorList>
            <person name="Spang A."/>
            <person name="Saw J.H."/>
            <person name="Jorgensen S.L."/>
            <person name="Zaremba-Niedzwiedzka K."/>
            <person name="Martijn J."/>
            <person name="Lind A.E."/>
            <person name="van Eijk R."/>
            <person name="Schleper C."/>
            <person name="Guy L."/>
            <person name="Ettema T.J."/>
        </authorList>
    </citation>
    <scope>NUCLEOTIDE SEQUENCE</scope>
</reference>
<organism evidence="1">
    <name type="scientific">marine sediment metagenome</name>
    <dbReference type="NCBI Taxonomy" id="412755"/>
    <lineage>
        <taxon>unclassified sequences</taxon>
        <taxon>metagenomes</taxon>
        <taxon>ecological metagenomes</taxon>
    </lineage>
</organism>
<evidence type="ECO:0000313" key="1">
    <source>
        <dbReference type="EMBL" id="KKM03090.1"/>
    </source>
</evidence>
<gene>
    <name evidence="1" type="ORF">LCGC14_1777910</name>
</gene>
<sequence>MLNREDLSYTVLDLFRRLEIIEFDLKMEKKKLWPFVEKLLNEYCYNVEESIISRWGRDIPLSLCGTQLNNVGSRELLSIDGKLKYLWWGFTYIIIDSIDNVYQLDYSTEPNFSIEDILIQFSKKIDYFYRNSNFTDVENPIYGYMYKHLEDQGIDNFIIETTNNGAVEWNSEGIYSFLREMTTITTITAYTTITTINN</sequence>
<proteinExistence type="predicted"/>
<protein>
    <submittedName>
        <fullName evidence="1">Uncharacterized protein</fullName>
    </submittedName>
</protein>
<accession>A0A0F9GW74</accession>
<dbReference type="AlphaFoldDB" id="A0A0F9GW74"/>
<comment type="caution">
    <text evidence="1">The sequence shown here is derived from an EMBL/GenBank/DDBJ whole genome shotgun (WGS) entry which is preliminary data.</text>
</comment>